<evidence type="ECO:0000256" key="3">
    <source>
        <dbReference type="ARBA" id="ARBA00007739"/>
    </source>
</evidence>
<comment type="similarity">
    <text evidence="3">In the N-terminal section; belongs to the glycosyltransferase 51 family.</text>
</comment>
<keyword evidence="13" id="KW-0511">Multifunctional enzyme</keyword>
<evidence type="ECO:0000256" key="2">
    <source>
        <dbReference type="ARBA" id="ARBA00007090"/>
    </source>
</evidence>
<dbReference type="FunFam" id="1.10.3810.10:FF:000001">
    <property type="entry name" value="Penicillin-binding protein 1A"/>
    <property type="match status" value="1"/>
</dbReference>
<accession>A0A2M8L2Y3</accession>
<dbReference type="Proteomes" id="UP000231474">
    <property type="component" value="Unassembled WGS sequence"/>
</dbReference>
<evidence type="ECO:0000256" key="17">
    <source>
        <dbReference type="SAM" id="Phobius"/>
    </source>
</evidence>
<dbReference type="Gene3D" id="3.40.710.10">
    <property type="entry name" value="DD-peptidase/beta-lactamase superfamily"/>
    <property type="match status" value="1"/>
</dbReference>
<keyword evidence="17" id="KW-0812">Transmembrane</keyword>
<name>A0A2M8L2Y3_9BACT</name>
<comment type="catalytic activity">
    <reaction evidence="16">
        <text>[GlcNAc-(1-&gt;4)-Mur2Ac(oyl-L-Ala-gamma-D-Glu-L-Lys-D-Ala-D-Ala)](n)-di-trans,octa-cis-undecaprenyl diphosphate + beta-D-GlcNAc-(1-&gt;4)-Mur2Ac(oyl-L-Ala-gamma-D-Glu-L-Lys-D-Ala-D-Ala)-di-trans,octa-cis-undecaprenyl diphosphate = [GlcNAc-(1-&gt;4)-Mur2Ac(oyl-L-Ala-gamma-D-Glu-L-Lys-D-Ala-D-Ala)](n+1)-di-trans,octa-cis-undecaprenyl diphosphate + di-trans,octa-cis-undecaprenyl diphosphate + H(+)</text>
        <dbReference type="Rhea" id="RHEA:23708"/>
        <dbReference type="Rhea" id="RHEA-COMP:9602"/>
        <dbReference type="Rhea" id="RHEA-COMP:9603"/>
        <dbReference type="ChEBI" id="CHEBI:15378"/>
        <dbReference type="ChEBI" id="CHEBI:58405"/>
        <dbReference type="ChEBI" id="CHEBI:60033"/>
        <dbReference type="ChEBI" id="CHEBI:78435"/>
        <dbReference type="EC" id="2.4.99.28"/>
    </reaction>
</comment>
<sequence>MAVRTGIIYSAKKLPPACPPKPWRRWALKFFGKILGTLGKPLFWAILLIAYSILLIASLTPRFVSLVPRLRFPKIRLPKVPKIPALKISLKIAGFLAILCLFLSLFSYFLFSILSELPNPQKLTTREQIVSTKIYDRNGKLLYKIYRSENRTLVPLSETPLFLRQAVVAIEDAEFYSHHGLSAKGILRALGKIIRERKIEGGSTITQQLVKNALLTPERTLRRKIKEIILALWVERKFSKDEILQMYLNEVGFGGAAYGVEEASQLYFGKSVEEINLAEAALLAGLPASPTTYSPFGAHPEIAKERQRLVLRRMVEEKFITQKQADEASSQDIHLVLKKTDIFAPHFVMYVKELLVKKYGEKMVEEGGLEVKTSLDLDIQNLAQKEVSSEVEKLKSLRISNGAVLVTNPKTGEILAMIGSKDYFDLKNQGNYNVTTANRQPGSSIKPVNYSVALSMGFTPATIIPDTPITYQVPGQPPYSPKNYDGRFHGNVPLRVALGSSYNVPAVKVLSALGVSRMIKQGQKMGITTWNDPSQYGLSLTLGGGEVKMTDIAVVYGTLANLGMKVPLNPILEVKDYKQSLKFSLRSNYKGKVLEKLETEGERALSPEIAYILTDILSDNLARTPAFGPNSLLNIPEHPSVAVKTGTSNNLKDNWTIGYTPDLLVTTWVGNNDASPMSYVASGVTGASPIWHNIMVELLKDKPDEKFALPASPQGGPENLVKVEICTLTGTLSCNACPSKKWEIFLPGTEPKNSCSEEEIKKILEKKEIKK</sequence>
<dbReference type="PANTHER" id="PTHR32282:SF11">
    <property type="entry name" value="PENICILLIN-BINDING PROTEIN 1B"/>
    <property type="match status" value="1"/>
</dbReference>
<evidence type="ECO:0000256" key="10">
    <source>
        <dbReference type="ARBA" id="ARBA00022960"/>
    </source>
</evidence>
<comment type="subcellular location">
    <subcellularLocation>
        <location evidence="1">Cell membrane</location>
    </subcellularLocation>
</comment>
<dbReference type="GO" id="GO:0005886">
    <property type="term" value="C:plasma membrane"/>
    <property type="evidence" value="ECO:0007669"/>
    <property type="project" value="UniProtKB-SubCell"/>
</dbReference>
<evidence type="ECO:0000256" key="16">
    <source>
        <dbReference type="ARBA" id="ARBA00049902"/>
    </source>
</evidence>
<dbReference type="SUPFAM" id="SSF53955">
    <property type="entry name" value="Lysozyme-like"/>
    <property type="match status" value="1"/>
</dbReference>
<dbReference type="GO" id="GO:0006508">
    <property type="term" value="P:proteolysis"/>
    <property type="evidence" value="ECO:0007669"/>
    <property type="project" value="UniProtKB-KW"/>
</dbReference>
<keyword evidence="11" id="KW-0573">Peptidoglycan synthesis</keyword>
<evidence type="ECO:0000256" key="4">
    <source>
        <dbReference type="ARBA" id="ARBA00022475"/>
    </source>
</evidence>
<evidence type="ECO:0000256" key="5">
    <source>
        <dbReference type="ARBA" id="ARBA00022645"/>
    </source>
</evidence>
<feature type="domain" description="Glycosyl transferase family 51" evidence="19">
    <location>
        <begin position="139"/>
        <end position="314"/>
    </location>
</feature>
<evidence type="ECO:0000256" key="14">
    <source>
        <dbReference type="ARBA" id="ARBA00023316"/>
    </source>
</evidence>
<keyword evidence="9" id="KW-0378">Hydrolase</keyword>
<dbReference type="InterPro" id="IPR012338">
    <property type="entry name" value="Beta-lactam/transpept-like"/>
</dbReference>
<dbReference type="EMBL" id="PFEK01000065">
    <property type="protein sequence ID" value="PJE67285.1"/>
    <property type="molecule type" value="Genomic_DNA"/>
</dbReference>
<dbReference type="InterPro" id="IPR050396">
    <property type="entry name" value="Glycosyltr_51/Transpeptidase"/>
</dbReference>
<dbReference type="InterPro" id="IPR023346">
    <property type="entry name" value="Lysozyme-like_dom_sf"/>
</dbReference>
<evidence type="ECO:0000256" key="12">
    <source>
        <dbReference type="ARBA" id="ARBA00023136"/>
    </source>
</evidence>
<feature type="domain" description="Penicillin-binding protein transpeptidase" evidence="18">
    <location>
        <begin position="402"/>
        <end position="666"/>
    </location>
</feature>
<keyword evidence="7" id="KW-0328">Glycosyltransferase</keyword>
<dbReference type="InterPro" id="IPR036950">
    <property type="entry name" value="PBP_transglycosylase"/>
</dbReference>
<evidence type="ECO:0000256" key="8">
    <source>
        <dbReference type="ARBA" id="ARBA00022679"/>
    </source>
</evidence>
<dbReference type="NCBIfam" id="TIGR02074">
    <property type="entry name" value="PBP_1a_fam"/>
    <property type="match status" value="1"/>
</dbReference>
<dbReference type="PANTHER" id="PTHR32282">
    <property type="entry name" value="BINDING PROTEIN TRANSPEPTIDASE, PUTATIVE-RELATED"/>
    <property type="match status" value="1"/>
</dbReference>
<dbReference type="GO" id="GO:0009252">
    <property type="term" value="P:peptidoglycan biosynthetic process"/>
    <property type="evidence" value="ECO:0007669"/>
    <property type="project" value="UniProtKB-KW"/>
</dbReference>
<evidence type="ECO:0000256" key="13">
    <source>
        <dbReference type="ARBA" id="ARBA00023268"/>
    </source>
</evidence>
<evidence type="ECO:0000313" key="20">
    <source>
        <dbReference type="EMBL" id="PJE67285.1"/>
    </source>
</evidence>
<keyword evidence="4" id="KW-1003">Cell membrane</keyword>
<protein>
    <submittedName>
        <fullName evidence="20">Penicillin-binding protein</fullName>
    </submittedName>
</protein>
<organism evidence="20 21">
    <name type="scientific">Candidatus Shapirobacteria bacterium CG10_big_fil_rev_8_21_14_0_10_40_9</name>
    <dbReference type="NCBI Taxonomy" id="1974888"/>
    <lineage>
        <taxon>Bacteria</taxon>
        <taxon>Candidatus Shapironibacteriota</taxon>
    </lineage>
</organism>
<dbReference type="Pfam" id="PF00905">
    <property type="entry name" value="Transpeptidase"/>
    <property type="match status" value="1"/>
</dbReference>
<dbReference type="Pfam" id="PF00912">
    <property type="entry name" value="Transgly"/>
    <property type="match status" value="1"/>
</dbReference>
<evidence type="ECO:0000256" key="9">
    <source>
        <dbReference type="ARBA" id="ARBA00022801"/>
    </source>
</evidence>
<dbReference type="Gene3D" id="1.10.3810.10">
    <property type="entry name" value="Biosynthetic peptidoglycan transglycosylase-like"/>
    <property type="match status" value="1"/>
</dbReference>
<evidence type="ECO:0000256" key="7">
    <source>
        <dbReference type="ARBA" id="ARBA00022676"/>
    </source>
</evidence>
<evidence type="ECO:0000256" key="1">
    <source>
        <dbReference type="ARBA" id="ARBA00004236"/>
    </source>
</evidence>
<evidence type="ECO:0000256" key="15">
    <source>
        <dbReference type="ARBA" id="ARBA00034000"/>
    </source>
</evidence>
<comment type="similarity">
    <text evidence="2">In the C-terminal section; belongs to the transpeptidase family.</text>
</comment>
<dbReference type="InterPro" id="IPR001460">
    <property type="entry name" value="PCN-bd_Tpept"/>
</dbReference>
<evidence type="ECO:0000259" key="18">
    <source>
        <dbReference type="Pfam" id="PF00905"/>
    </source>
</evidence>
<reference evidence="21" key="1">
    <citation type="submission" date="2017-09" db="EMBL/GenBank/DDBJ databases">
        <title>Depth-based differentiation of microbial function through sediment-hosted aquifers and enrichment of novel symbionts in the deep terrestrial subsurface.</title>
        <authorList>
            <person name="Probst A.J."/>
            <person name="Ladd B."/>
            <person name="Jarett J.K."/>
            <person name="Geller-Mcgrath D.E."/>
            <person name="Sieber C.M.K."/>
            <person name="Emerson J.B."/>
            <person name="Anantharaman K."/>
            <person name="Thomas B.C."/>
            <person name="Malmstrom R."/>
            <person name="Stieglmeier M."/>
            <person name="Klingl A."/>
            <person name="Woyke T."/>
            <person name="Ryan C.M."/>
            <person name="Banfield J.F."/>
        </authorList>
    </citation>
    <scope>NUCLEOTIDE SEQUENCE [LARGE SCALE GENOMIC DNA]</scope>
</reference>
<dbReference type="GO" id="GO:0008955">
    <property type="term" value="F:peptidoglycan glycosyltransferase activity"/>
    <property type="evidence" value="ECO:0007669"/>
    <property type="project" value="UniProtKB-EC"/>
</dbReference>
<keyword evidence="17" id="KW-1133">Transmembrane helix</keyword>
<gene>
    <name evidence="20" type="ORF">COU95_03375</name>
</gene>
<feature type="transmembrane region" description="Helical" evidence="17">
    <location>
        <begin position="88"/>
        <end position="111"/>
    </location>
</feature>
<comment type="catalytic activity">
    <reaction evidence="15">
        <text>Preferential cleavage: (Ac)2-L-Lys-D-Ala-|-D-Ala. Also transpeptidation of peptidyl-alanyl moieties that are N-acyl substituents of D-alanine.</text>
        <dbReference type="EC" id="3.4.16.4"/>
    </reaction>
</comment>
<keyword evidence="14" id="KW-0961">Cell wall biogenesis/degradation</keyword>
<keyword evidence="6" id="KW-0645">Protease</keyword>
<keyword evidence="12 17" id="KW-0472">Membrane</keyword>
<evidence type="ECO:0000313" key="21">
    <source>
        <dbReference type="Proteomes" id="UP000231474"/>
    </source>
</evidence>
<feature type="transmembrane region" description="Helical" evidence="17">
    <location>
        <begin position="42"/>
        <end position="67"/>
    </location>
</feature>
<dbReference type="AlphaFoldDB" id="A0A2M8L2Y3"/>
<dbReference type="SUPFAM" id="SSF56601">
    <property type="entry name" value="beta-lactamase/transpeptidase-like"/>
    <property type="match status" value="1"/>
</dbReference>
<evidence type="ECO:0000256" key="11">
    <source>
        <dbReference type="ARBA" id="ARBA00022984"/>
    </source>
</evidence>
<evidence type="ECO:0000256" key="6">
    <source>
        <dbReference type="ARBA" id="ARBA00022670"/>
    </source>
</evidence>
<keyword evidence="5" id="KW-0121">Carboxypeptidase</keyword>
<evidence type="ECO:0000259" key="19">
    <source>
        <dbReference type="Pfam" id="PF00912"/>
    </source>
</evidence>
<keyword evidence="8" id="KW-0808">Transferase</keyword>
<dbReference type="InterPro" id="IPR001264">
    <property type="entry name" value="Glyco_trans_51"/>
</dbReference>
<keyword evidence="10" id="KW-0133">Cell shape</keyword>
<proteinExistence type="inferred from homology"/>
<dbReference type="GO" id="GO:0008658">
    <property type="term" value="F:penicillin binding"/>
    <property type="evidence" value="ECO:0007669"/>
    <property type="project" value="InterPro"/>
</dbReference>
<dbReference type="GO" id="GO:0009002">
    <property type="term" value="F:serine-type D-Ala-D-Ala carboxypeptidase activity"/>
    <property type="evidence" value="ECO:0007669"/>
    <property type="project" value="UniProtKB-EC"/>
</dbReference>
<dbReference type="GO" id="GO:0030288">
    <property type="term" value="C:outer membrane-bounded periplasmic space"/>
    <property type="evidence" value="ECO:0007669"/>
    <property type="project" value="TreeGrafter"/>
</dbReference>
<dbReference type="GO" id="GO:0071555">
    <property type="term" value="P:cell wall organization"/>
    <property type="evidence" value="ECO:0007669"/>
    <property type="project" value="UniProtKB-KW"/>
</dbReference>
<comment type="caution">
    <text evidence="20">The sequence shown here is derived from an EMBL/GenBank/DDBJ whole genome shotgun (WGS) entry which is preliminary data.</text>
</comment>
<dbReference type="GO" id="GO:0008360">
    <property type="term" value="P:regulation of cell shape"/>
    <property type="evidence" value="ECO:0007669"/>
    <property type="project" value="UniProtKB-KW"/>
</dbReference>